<dbReference type="GO" id="GO:0003735">
    <property type="term" value="F:structural constituent of ribosome"/>
    <property type="evidence" value="ECO:0007669"/>
    <property type="project" value="InterPro"/>
</dbReference>
<dbReference type="InterPro" id="IPR015946">
    <property type="entry name" value="KH_dom-like_a/b"/>
</dbReference>
<dbReference type="InterPro" id="IPR005704">
    <property type="entry name" value="Ribosomal_uS3_bac-typ"/>
</dbReference>
<dbReference type="Gene3D" id="3.30.300.20">
    <property type="match status" value="1"/>
</dbReference>
<dbReference type="PROSITE" id="PS50823">
    <property type="entry name" value="KH_TYPE_2"/>
    <property type="match status" value="1"/>
</dbReference>
<evidence type="ECO:0000256" key="1">
    <source>
        <dbReference type="ARBA" id="ARBA00010761"/>
    </source>
</evidence>
<dbReference type="PANTHER" id="PTHR11760">
    <property type="entry name" value="30S/40S RIBOSOMAL PROTEIN S3"/>
    <property type="match status" value="1"/>
</dbReference>
<feature type="domain" description="KH type-2" evidence="10">
    <location>
        <begin position="38"/>
        <end position="109"/>
    </location>
</feature>
<dbReference type="InterPro" id="IPR036419">
    <property type="entry name" value="Ribosomal_S3_C_sf"/>
</dbReference>
<reference evidence="12" key="1">
    <citation type="submission" date="2017-04" db="EMBL/GenBank/DDBJ databases">
        <authorList>
            <person name="Varghese N."/>
            <person name="Submissions S."/>
        </authorList>
    </citation>
    <scope>NUCLEOTIDE SEQUENCE [LARGE SCALE GENOMIC DNA]</scope>
    <source>
        <strain evidence="12">RKEM611</strain>
    </source>
</reference>
<dbReference type="AlphaFoldDB" id="A0A1Y6B417"/>
<name>A0A1Y6B417_9BACT</name>
<sequence length="212" mass="23636">MGQKVNPIGFRTGISRPWASRWYARHDYAKFLQEDMRIREYIEKKFDSAGVSRVEIERAAANMRVNIYSSRPGIIIGKKGAGAESLKEQLVKICKIDSGDPSVNVYEVPKPDLDASLVAQSIKQQLQRRVSFRRAMKKSIGAAIKAGAKGIRVSCSGRLGGADMSRTERYREGRVPLHTLRADIDYGTSEALTTYGIIGIKVWIFKGEKLEG</sequence>
<organism evidence="11 12">
    <name type="scientific">Pseudobacteriovorax antillogorgiicola</name>
    <dbReference type="NCBI Taxonomy" id="1513793"/>
    <lineage>
        <taxon>Bacteria</taxon>
        <taxon>Pseudomonadati</taxon>
        <taxon>Bdellovibrionota</taxon>
        <taxon>Oligoflexia</taxon>
        <taxon>Oligoflexales</taxon>
        <taxon>Pseudobacteriovoracaceae</taxon>
        <taxon>Pseudobacteriovorax</taxon>
    </lineage>
</organism>
<dbReference type="FunFam" id="3.30.1140.32:FF:000002">
    <property type="entry name" value="30S ribosomal protein S3"/>
    <property type="match status" value="1"/>
</dbReference>
<dbReference type="GO" id="GO:0022627">
    <property type="term" value="C:cytosolic small ribosomal subunit"/>
    <property type="evidence" value="ECO:0007669"/>
    <property type="project" value="TreeGrafter"/>
</dbReference>
<comment type="function">
    <text evidence="6 8">Binds the lower part of the 30S subunit head. Binds mRNA in the 70S ribosome, positioning it for translation.</text>
</comment>
<dbReference type="GO" id="GO:0006412">
    <property type="term" value="P:translation"/>
    <property type="evidence" value="ECO:0007669"/>
    <property type="project" value="UniProtKB-UniRule"/>
</dbReference>
<keyword evidence="3 8" id="KW-0694">RNA-binding</keyword>
<dbReference type="Proteomes" id="UP000192907">
    <property type="component" value="Unassembled WGS sequence"/>
</dbReference>
<dbReference type="NCBIfam" id="TIGR01009">
    <property type="entry name" value="rpsC_bact"/>
    <property type="match status" value="1"/>
</dbReference>
<keyword evidence="4 8" id="KW-0689">Ribosomal protein</keyword>
<keyword evidence="12" id="KW-1185">Reference proteome</keyword>
<dbReference type="GO" id="GO:0003729">
    <property type="term" value="F:mRNA binding"/>
    <property type="evidence" value="ECO:0007669"/>
    <property type="project" value="UniProtKB-UniRule"/>
</dbReference>
<dbReference type="Gene3D" id="3.30.1140.32">
    <property type="entry name" value="Ribosomal protein S3, C-terminal domain"/>
    <property type="match status" value="1"/>
</dbReference>
<dbReference type="CDD" id="cd02412">
    <property type="entry name" value="KH-II_30S_S3"/>
    <property type="match status" value="1"/>
</dbReference>
<dbReference type="InterPro" id="IPR004087">
    <property type="entry name" value="KH_dom"/>
</dbReference>
<dbReference type="PROSITE" id="PS00548">
    <property type="entry name" value="RIBOSOMAL_S3"/>
    <property type="match status" value="1"/>
</dbReference>
<accession>A0A1Y6B417</accession>
<evidence type="ECO:0000256" key="2">
    <source>
        <dbReference type="ARBA" id="ARBA00022730"/>
    </source>
</evidence>
<dbReference type="InterPro" id="IPR057258">
    <property type="entry name" value="Ribosomal_uS3"/>
</dbReference>
<keyword evidence="5 8" id="KW-0687">Ribonucleoprotein</keyword>
<gene>
    <name evidence="8" type="primary">rpsC</name>
    <name evidence="11" type="ORF">SAMN06296036_101208</name>
</gene>
<dbReference type="STRING" id="1513793.SAMN06296036_101208"/>
<protein>
    <recommendedName>
        <fullName evidence="7 8">Small ribosomal subunit protein uS3</fullName>
    </recommendedName>
</protein>
<keyword evidence="2 8" id="KW-0699">rRNA-binding</keyword>
<evidence type="ECO:0000256" key="5">
    <source>
        <dbReference type="ARBA" id="ARBA00023274"/>
    </source>
</evidence>
<dbReference type="Pfam" id="PF07650">
    <property type="entry name" value="KH_2"/>
    <property type="match status" value="1"/>
</dbReference>
<evidence type="ECO:0000256" key="6">
    <source>
        <dbReference type="ARBA" id="ARBA00024998"/>
    </source>
</evidence>
<evidence type="ECO:0000256" key="4">
    <source>
        <dbReference type="ARBA" id="ARBA00022980"/>
    </source>
</evidence>
<dbReference type="Pfam" id="PF00189">
    <property type="entry name" value="Ribosomal_S3_C"/>
    <property type="match status" value="1"/>
</dbReference>
<dbReference type="SMART" id="SM00322">
    <property type="entry name" value="KH"/>
    <property type="match status" value="1"/>
</dbReference>
<dbReference type="PANTHER" id="PTHR11760:SF19">
    <property type="entry name" value="SMALL RIBOSOMAL SUBUNIT PROTEIN US3C"/>
    <property type="match status" value="1"/>
</dbReference>
<evidence type="ECO:0000313" key="11">
    <source>
        <dbReference type="EMBL" id="SME88933.1"/>
    </source>
</evidence>
<comment type="subunit">
    <text evidence="8">Part of the 30S ribosomal subunit. Forms a tight complex with proteins S10 and S14.</text>
</comment>
<dbReference type="OrthoDB" id="5292034at2"/>
<dbReference type="InterPro" id="IPR004044">
    <property type="entry name" value="KH_dom_type_2"/>
</dbReference>
<dbReference type="FunFam" id="3.30.300.20:FF:000001">
    <property type="entry name" value="30S ribosomal protein S3"/>
    <property type="match status" value="1"/>
</dbReference>
<dbReference type="SUPFAM" id="SSF54821">
    <property type="entry name" value="Ribosomal protein S3 C-terminal domain"/>
    <property type="match status" value="1"/>
</dbReference>
<dbReference type="InterPro" id="IPR018280">
    <property type="entry name" value="Ribosomal_uS3_CS"/>
</dbReference>
<evidence type="ECO:0000256" key="3">
    <source>
        <dbReference type="ARBA" id="ARBA00022884"/>
    </source>
</evidence>
<evidence type="ECO:0000256" key="7">
    <source>
        <dbReference type="ARBA" id="ARBA00035257"/>
    </source>
</evidence>
<comment type="similarity">
    <text evidence="1 8 9">Belongs to the universal ribosomal protein uS3 family.</text>
</comment>
<dbReference type="SUPFAM" id="SSF54814">
    <property type="entry name" value="Prokaryotic type KH domain (KH-domain type II)"/>
    <property type="match status" value="1"/>
</dbReference>
<evidence type="ECO:0000313" key="12">
    <source>
        <dbReference type="Proteomes" id="UP000192907"/>
    </source>
</evidence>
<dbReference type="HAMAP" id="MF_01309_B">
    <property type="entry name" value="Ribosomal_uS3_B"/>
    <property type="match status" value="1"/>
</dbReference>
<dbReference type="EMBL" id="FWZT01000001">
    <property type="protein sequence ID" value="SME88933.1"/>
    <property type="molecule type" value="Genomic_DNA"/>
</dbReference>
<evidence type="ECO:0000259" key="10">
    <source>
        <dbReference type="PROSITE" id="PS50823"/>
    </source>
</evidence>
<proteinExistence type="inferred from homology"/>
<evidence type="ECO:0000256" key="9">
    <source>
        <dbReference type="RuleBase" id="RU003624"/>
    </source>
</evidence>
<dbReference type="InterPro" id="IPR001351">
    <property type="entry name" value="Ribosomal_uS3_C"/>
</dbReference>
<dbReference type="GO" id="GO:0019843">
    <property type="term" value="F:rRNA binding"/>
    <property type="evidence" value="ECO:0007669"/>
    <property type="project" value="UniProtKB-UniRule"/>
</dbReference>
<evidence type="ECO:0000256" key="8">
    <source>
        <dbReference type="HAMAP-Rule" id="MF_01309"/>
    </source>
</evidence>
<dbReference type="RefSeq" id="WP_132314663.1">
    <property type="nucleotide sequence ID" value="NZ_FWZT01000001.1"/>
</dbReference>
<dbReference type="InterPro" id="IPR009019">
    <property type="entry name" value="KH_sf_prok-type"/>
</dbReference>